<organism evidence="19 20">
    <name type="scientific">Lingula anatina</name>
    <name type="common">Brachiopod</name>
    <name type="synonym">Lingula unguis</name>
    <dbReference type="NCBI Taxonomy" id="7574"/>
    <lineage>
        <taxon>Eukaryota</taxon>
        <taxon>Metazoa</taxon>
        <taxon>Spiralia</taxon>
        <taxon>Lophotrochozoa</taxon>
        <taxon>Brachiopoda</taxon>
        <taxon>Linguliformea</taxon>
        <taxon>Lingulata</taxon>
        <taxon>Lingulida</taxon>
        <taxon>Linguloidea</taxon>
        <taxon>Lingulidae</taxon>
        <taxon>Lingula</taxon>
    </lineage>
</organism>
<dbReference type="InParanoid" id="A0A1S3HF97"/>
<evidence type="ECO:0000256" key="5">
    <source>
        <dbReference type="ARBA" id="ARBA00022490"/>
    </source>
</evidence>
<evidence type="ECO:0000256" key="9">
    <source>
        <dbReference type="ARBA" id="ARBA00022892"/>
    </source>
</evidence>
<evidence type="ECO:0000256" key="18">
    <source>
        <dbReference type="SAM" id="MobiDB-lite"/>
    </source>
</evidence>
<feature type="region of interest" description="Disordered" evidence="18">
    <location>
        <begin position="519"/>
        <end position="542"/>
    </location>
</feature>
<dbReference type="PROSITE" id="PS50082">
    <property type="entry name" value="WD_REPEATS_2"/>
    <property type="match status" value="2"/>
</dbReference>
<feature type="region of interest" description="Disordered" evidence="18">
    <location>
        <begin position="929"/>
        <end position="1069"/>
    </location>
</feature>
<dbReference type="RefSeq" id="XP_013384747.1">
    <property type="nucleotide sequence ID" value="XM_013529293.2"/>
</dbReference>
<evidence type="ECO:0000256" key="16">
    <source>
        <dbReference type="ARBA" id="ARBA00043112"/>
    </source>
</evidence>
<evidence type="ECO:0000256" key="13">
    <source>
        <dbReference type="ARBA" id="ARBA00025471"/>
    </source>
</evidence>
<comment type="function">
    <text evidence="13">Component of the coat protein complex II (COPII) which promotes the formation of transport vesicles from the endoplasmic reticulum (ER). The coat has two main functions, the physical deformation of the endoplasmic reticulum membrane into vesicles and the selection of cargo molecules.</text>
</comment>
<dbReference type="InterPro" id="IPR036322">
    <property type="entry name" value="WD40_repeat_dom_sf"/>
</dbReference>
<feature type="region of interest" description="Disordered" evidence="18">
    <location>
        <begin position="1608"/>
        <end position="1748"/>
    </location>
</feature>
<dbReference type="Gene3D" id="1.20.940.10">
    <property type="entry name" value="Functional domain of the splicing factor Prp18"/>
    <property type="match status" value="2"/>
</dbReference>
<comment type="similarity">
    <text evidence="3">Belongs to the WD repeat SEC31 family.</text>
</comment>
<dbReference type="InterPro" id="IPR015943">
    <property type="entry name" value="WD40/YVTN_repeat-like_dom_sf"/>
</dbReference>
<keyword evidence="5" id="KW-0963">Cytoplasm</keyword>
<evidence type="ECO:0000256" key="6">
    <source>
        <dbReference type="ARBA" id="ARBA00022574"/>
    </source>
</evidence>
<dbReference type="Pfam" id="PF00400">
    <property type="entry name" value="WD40"/>
    <property type="match status" value="2"/>
</dbReference>
<gene>
    <name evidence="20" type="primary">LOC106154800</name>
</gene>
<comment type="subcellular location">
    <subcellularLocation>
        <location evidence="1">Cytoplasmic vesicle membrane</location>
        <topology evidence="1">Peripheral membrane protein</topology>
        <orientation evidence="1">Cytoplasmic side</orientation>
    </subcellularLocation>
    <subcellularLocation>
        <location evidence="2">Endoplasmic reticulum membrane</location>
        <topology evidence="2">Peripheral membrane protein</topology>
    </subcellularLocation>
</comment>
<feature type="compositionally biased region" description="Low complexity" evidence="18">
    <location>
        <begin position="824"/>
        <end position="836"/>
    </location>
</feature>
<dbReference type="GeneID" id="106154800"/>
<feature type="region of interest" description="Disordered" evidence="18">
    <location>
        <begin position="1558"/>
        <end position="1593"/>
    </location>
</feature>
<keyword evidence="4" id="KW-0813">Transport</keyword>
<dbReference type="Proteomes" id="UP000085678">
    <property type="component" value="Unplaced"/>
</dbReference>
<evidence type="ECO:0000313" key="19">
    <source>
        <dbReference type="Proteomes" id="UP000085678"/>
    </source>
</evidence>
<dbReference type="GO" id="GO:0015031">
    <property type="term" value="P:protein transport"/>
    <property type="evidence" value="ECO:0007669"/>
    <property type="project" value="UniProtKB-KW"/>
</dbReference>
<sequence length="1860" mass="204303">MKLKEIKRTANIAWSPPAQHPIYLAAGTAAQQLDATFSTSAALEIYGVNFSEPGLDMPLVGSLQSEYRFHKLAWGGHGMTSPETASGLLVGGAEKGNVLVYNPAKLIKKEDPLVFTMDKHSGNVAALDFNPFQQNLLATGASESEIYIWDMNNPTNPMTPGAKSQPADDVNCISWNKQVQHILASTFSARCVVWDLRKNDPIIKISDSMSRIKSKMVNWHPDVATQMCLSSEDDHTPVIQLWDLRFATSPLKVLENHQRGILSIAWCPQDADLLLSCGKDNRILCWNPNSEMPGGEVVCEVPTRSQWCFDIQWCPRNPAVISSASFDGHINLYSLMGGEQEAEQIDAVADSFPSDPFVQAPQQTKPAMTVTLKKPPKWLRRPVGASFGFGGCLVSFEASKPPQQQQAHQPVQRQVFISRVVTENDLVARSSQLESALGAGQFQEFCAMKIANCQDPMEESIWNFMKVNFERDPRKSFLNLLGYDQNELSKKVSSAVGTSALSSQEPGVDASELAEKMSGLGTSDAGEGVTANGSNSPNVEAENLPKVESDSSLFEQIAAHEHDSRPQSPFTVPSDDDVDGLISQSVITGNFEAAVEMCLHDDRMAEAILLAICGGPELLARTQKKFFHKNRGNLSRLISSVVNRDWTHIVETCELNNWKEALAVILTYAKQDELPLLCDTLGIRLENEQHGKLSAYAILCYICSGNIDYLVECWVKQTHNSNSPQGLQDLVEKVMVLRKAVENIQGQPPEVRSGVLTEKLSLYAEILAAQGSFATALGYLGNSNEIPHLILRDRLYRALGQAIPGMAQPPFPFKKIEVHPPRSRPVQQPQQPQQPSMGQQATARGMFQTVTTPSTGYYNDYGSGQTQYSRGMNGPLPTQPTYSEPYTVSQAPPLTPPTTGVQPGTRAGPLSQRYPTQQPYVEPTAPTYMQPEPNPGHMAYGQPAYNYGGFPGEQPSSTYQQPPPAVQVPHLPSYQEMRPESGWNDPPVLSGKSGRKKSGDQASAPAPIPSNLYNPAEHAAKQPEQAPPTGQFPAGGFYNPQDHQPPPQPPQQTMAAPAPTPSQPIEKGPIPAEHQVLQDIFNDLNNRCLNRATNPQMKRKLEDVQRKLEALYDKLRANALSDHIILGLHQMIQAIQQFDYPSGLAIHTRVVSESNFSEISAFMPGIKDFSDLPLGFLPWFPTNTHHSALFAPVCLVIIPFAQDAGEGVTANGSNSPNVEAENLPKVESDSSLFEQIAAHEHDSRPQSPFTVPSDDDVDGLISQSVITGNFEAAVEMCLHDDRMAEAILLAICGGPELLARTQKKFFHKNRGNLSRLISSVVNRDWTHIVETCELNNWKEALAVILTYAKQDELPLLCDTLGIRLENEQHGKLSAYAILCYICSGNIDYLVECWVKQTHNSNSPQGLQDLVEKVMVLRKAVENIQGQPPEVRSGVLTEKLSLYAEILAAQGSFATALGYLGNSNEIPHLILRDRLYRALGQAIPGMAQPPFPFKKIEVHPPRSRPVQQPQQPQQPSMGQQATARGMFQTVTTPSTGYYNDYGSGQTQYSRGMNGPLPTQPTYSEPYTVSQAPPLTPPTTGVQPGTRAGPLSQRYPTQQPYVEPTAPTYMQPEPNPGHMAYGQPAYNYGGFPGEQPSSTYQPPPPAVQVPHLPSYQEMRPESGWNDPPVLSGKSGRKKSGDQASAPAPIPSNLYNPAEHAAKQPEQAPPTGQFPAGGFYNPQEHQPPPQPPQQTMAAPAPTPSQPIEKGPIPAEHQVLQDIFNDLNNRCLNRATNPQMKRKLEDVQRKLEALYDKLRANALSDHIILGLHQMIQAIQQFDYPSGLAIHTRVVSESNFSEISAFMPGIKVLFQTAQHLQVYLQ</sequence>
<feature type="compositionally biased region" description="Low complexity" evidence="18">
    <location>
        <begin position="1503"/>
        <end position="1515"/>
    </location>
</feature>
<dbReference type="GO" id="GO:0070971">
    <property type="term" value="C:endoplasmic reticulum exit site"/>
    <property type="evidence" value="ECO:0007669"/>
    <property type="project" value="TreeGrafter"/>
</dbReference>
<evidence type="ECO:0000256" key="4">
    <source>
        <dbReference type="ARBA" id="ARBA00022448"/>
    </source>
</evidence>
<keyword evidence="11" id="KW-0472">Membrane</keyword>
<evidence type="ECO:0000256" key="17">
    <source>
        <dbReference type="PROSITE-ProRule" id="PRU00221"/>
    </source>
</evidence>
<keyword evidence="10" id="KW-0653">Protein transport</keyword>
<dbReference type="GO" id="GO:0007029">
    <property type="term" value="P:endoplasmic reticulum organization"/>
    <property type="evidence" value="ECO:0007669"/>
    <property type="project" value="TreeGrafter"/>
</dbReference>
<dbReference type="SUPFAM" id="SSF50978">
    <property type="entry name" value="WD40 repeat-like"/>
    <property type="match status" value="1"/>
</dbReference>
<evidence type="ECO:0000256" key="7">
    <source>
        <dbReference type="ARBA" id="ARBA00022737"/>
    </source>
</evidence>
<dbReference type="FunFam" id="1.20.940.10:FF:000001">
    <property type="entry name" value="Protein transport protein Sec31A isoform A"/>
    <property type="match status" value="2"/>
</dbReference>
<dbReference type="InterPro" id="IPR001680">
    <property type="entry name" value="WD40_rpt"/>
</dbReference>
<protein>
    <recommendedName>
        <fullName evidence="14">Protein transport protein Sec31A</fullName>
    </recommendedName>
    <alternativeName>
        <fullName evidence="16">SEC31-like protein 1</fullName>
    </alternativeName>
    <alternativeName>
        <fullName evidence="15">SEC31-related protein A</fullName>
    </alternativeName>
</protein>
<dbReference type="GO" id="GO:0005198">
    <property type="term" value="F:structural molecule activity"/>
    <property type="evidence" value="ECO:0007669"/>
    <property type="project" value="TreeGrafter"/>
</dbReference>
<evidence type="ECO:0000313" key="20">
    <source>
        <dbReference type="RefSeq" id="XP_013384747.1"/>
    </source>
</evidence>
<feature type="compositionally biased region" description="Polar residues" evidence="18">
    <location>
        <begin position="1558"/>
        <end position="1581"/>
    </location>
</feature>
<dbReference type="GO" id="GO:0030127">
    <property type="term" value="C:COPII vesicle coat"/>
    <property type="evidence" value="ECO:0007669"/>
    <property type="project" value="TreeGrafter"/>
</dbReference>
<dbReference type="InterPro" id="IPR040251">
    <property type="entry name" value="SEC31-like"/>
</dbReference>
<dbReference type="OrthoDB" id="542917at2759"/>
<feature type="repeat" description="WD" evidence="17">
    <location>
        <begin position="254"/>
        <end position="287"/>
    </location>
</feature>
<keyword evidence="12" id="KW-0968">Cytoplasmic vesicle</keyword>
<name>A0A1S3HF97_LINAN</name>
<dbReference type="FunFam" id="2.130.10.10:FF:000009">
    <property type="entry name" value="Protein transport protein Sec31A isoform A"/>
    <property type="match status" value="1"/>
</dbReference>
<dbReference type="SMART" id="SM00320">
    <property type="entry name" value="WD40"/>
    <property type="match status" value="4"/>
</dbReference>
<dbReference type="PANTHER" id="PTHR13923:SF11">
    <property type="entry name" value="SECRETORY 31, ISOFORM D"/>
    <property type="match status" value="1"/>
</dbReference>
<dbReference type="KEGG" id="lak:106154800"/>
<evidence type="ECO:0000256" key="12">
    <source>
        <dbReference type="ARBA" id="ARBA00023329"/>
    </source>
</evidence>
<dbReference type="FunCoup" id="A0A1S3HF97">
    <property type="interactions" value="2122"/>
</dbReference>
<dbReference type="GO" id="GO:0090110">
    <property type="term" value="P:COPII-coated vesicle cargo loading"/>
    <property type="evidence" value="ECO:0007669"/>
    <property type="project" value="TreeGrafter"/>
</dbReference>
<keyword evidence="19" id="KW-1185">Reference proteome</keyword>
<dbReference type="PROSITE" id="PS50294">
    <property type="entry name" value="WD_REPEATS_REGION"/>
    <property type="match status" value="1"/>
</dbReference>
<keyword evidence="8" id="KW-0256">Endoplasmic reticulum</keyword>
<evidence type="ECO:0000256" key="8">
    <source>
        <dbReference type="ARBA" id="ARBA00022824"/>
    </source>
</evidence>
<reference evidence="20" key="1">
    <citation type="submission" date="2025-08" db="UniProtKB">
        <authorList>
            <consortium name="RefSeq"/>
        </authorList>
    </citation>
    <scope>IDENTIFICATION</scope>
    <source>
        <tissue evidence="20">Gonads</tissue>
    </source>
</reference>
<evidence type="ECO:0000256" key="1">
    <source>
        <dbReference type="ARBA" id="ARBA00004180"/>
    </source>
</evidence>
<feature type="repeat" description="WD" evidence="17">
    <location>
        <begin position="117"/>
        <end position="159"/>
    </location>
</feature>
<dbReference type="GO" id="GO:0005789">
    <property type="term" value="C:endoplasmic reticulum membrane"/>
    <property type="evidence" value="ECO:0007669"/>
    <property type="project" value="UniProtKB-SubCell"/>
</dbReference>
<dbReference type="FunFam" id="1.25.40.1030:FF:000011">
    <property type="entry name" value="SEC31 homolog B, COPII coat complex component"/>
    <property type="match status" value="1"/>
</dbReference>
<dbReference type="PANTHER" id="PTHR13923">
    <property type="entry name" value="SEC31-RELATED PROTEIN"/>
    <property type="match status" value="1"/>
</dbReference>
<feature type="region of interest" description="Disordered" evidence="18">
    <location>
        <begin position="815"/>
        <end position="842"/>
    </location>
</feature>
<evidence type="ECO:0000256" key="14">
    <source>
        <dbReference type="ARBA" id="ARBA00039468"/>
    </source>
</evidence>
<proteinExistence type="inferred from homology"/>
<keyword evidence="9" id="KW-0931">ER-Golgi transport</keyword>
<evidence type="ECO:0000256" key="15">
    <source>
        <dbReference type="ARBA" id="ARBA00041470"/>
    </source>
</evidence>
<feature type="region of interest" description="Disordered" evidence="18">
    <location>
        <begin position="1495"/>
        <end position="1521"/>
    </location>
</feature>
<dbReference type="STRING" id="7574.A0A1S3HF97"/>
<evidence type="ECO:0000256" key="11">
    <source>
        <dbReference type="ARBA" id="ARBA00023136"/>
    </source>
</evidence>
<dbReference type="Gene3D" id="1.25.40.1030">
    <property type="match status" value="2"/>
</dbReference>
<feature type="region of interest" description="Disordered" evidence="18">
    <location>
        <begin position="879"/>
        <end position="915"/>
    </location>
</feature>
<accession>A0A1S3HF97</accession>
<keyword evidence="6 17" id="KW-0853">WD repeat</keyword>
<dbReference type="Gene3D" id="2.130.10.10">
    <property type="entry name" value="YVTN repeat-like/Quinoprotein amine dehydrogenase"/>
    <property type="match status" value="1"/>
</dbReference>
<feature type="compositionally biased region" description="Polar residues" evidence="18">
    <location>
        <begin position="879"/>
        <end position="902"/>
    </location>
</feature>
<evidence type="ECO:0000256" key="2">
    <source>
        <dbReference type="ARBA" id="ARBA00004406"/>
    </source>
</evidence>
<evidence type="ECO:0000256" key="10">
    <source>
        <dbReference type="ARBA" id="ARBA00022927"/>
    </source>
</evidence>
<evidence type="ECO:0000256" key="3">
    <source>
        <dbReference type="ARBA" id="ARBA00009358"/>
    </source>
</evidence>
<keyword evidence="7" id="KW-0677">Repeat</keyword>